<name>A0A517SAI3_9PLAN</name>
<accession>A0A517SAI3</accession>
<dbReference type="KEGG" id="ccos:Pan44_11010"/>
<dbReference type="EMBL" id="CP036271">
    <property type="protein sequence ID" value="QDT53086.1"/>
    <property type="molecule type" value="Genomic_DNA"/>
</dbReference>
<dbReference type="AlphaFoldDB" id="A0A517SAI3"/>
<dbReference type="InParanoid" id="A0A517SAI3"/>
<proteinExistence type="predicted"/>
<sequence length="69" mass="7830">MVDRQAFVYVPGDIRGLFRRLNGASMVDILETLDALLKEKNFFRMSASTACSSTVRAFSSKGWKWRCPP</sequence>
<evidence type="ECO:0000313" key="1">
    <source>
        <dbReference type="EMBL" id="QDT53086.1"/>
    </source>
</evidence>
<organism evidence="1 2">
    <name type="scientific">Caulifigura coniformis</name>
    <dbReference type="NCBI Taxonomy" id="2527983"/>
    <lineage>
        <taxon>Bacteria</taxon>
        <taxon>Pseudomonadati</taxon>
        <taxon>Planctomycetota</taxon>
        <taxon>Planctomycetia</taxon>
        <taxon>Planctomycetales</taxon>
        <taxon>Planctomycetaceae</taxon>
        <taxon>Caulifigura</taxon>
    </lineage>
</organism>
<protein>
    <submittedName>
        <fullName evidence="1">Uncharacterized protein</fullName>
    </submittedName>
</protein>
<evidence type="ECO:0000313" key="2">
    <source>
        <dbReference type="Proteomes" id="UP000315700"/>
    </source>
</evidence>
<reference evidence="1 2" key="1">
    <citation type="submission" date="2019-02" db="EMBL/GenBank/DDBJ databases">
        <title>Deep-cultivation of Planctomycetes and their phenomic and genomic characterization uncovers novel biology.</title>
        <authorList>
            <person name="Wiegand S."/>
            <person name="Jogler M."/>
            <person name="Boedeker C."/>
            <person name="Pinto D."/>
            <person name="Vollmers J."/>
            <person name="Rivas-Marin E."/>
            <person name="Kohn T."/>
            <person name="Peeters S.H."/>
            <person name="Heuer A."/>
            <person name="Rast P."/>
            <person name="Oberbeckmann S."/>
            <person name="Bunk B."/>
            <person name="Jeske O."/>
            <person name="Meyerdierks A."/>
            <person name="Storesund J.E."/>
            <person name="Kallscheuer N."/>
            <person name="Luecker S."/>
            <person name="Lage O.M."/>
            <person name="Pohl T."/>
            <person name="Merkel B.J."/>
            <person name="Hornburger P."/>
            <person name="Mueller R.-W."/>
            <person name="Bruemmer F."/>
            <person name="Labrenz M."/>
            <person name="Spormann A.M."/>
            <person name="Op den Camp H."/>
            <person name="Overmann J."/>
            <person name="Amann R."/>
            <person name="Jetten M.S.M."/>
            <person name="Mascher T."/>
            <person name="Medema M.H."/>
            <person name="Devos D.P."/>
            <person name="Kaster A.-K."/>
            <person name="Ovreas L."/>
            <person name="Rohde M."/>
            <person name="Galperin M.Y."/>
            <person name="Jogler C."/>
        </authorList>
    </citation>
    <scope>NUCLEOTIDE SEQUENCE [LARGE SCALE GENOMIC DNA]</scope>
    <source>
        <strain evidence="1 2">Pan44</strain>
    </source>
</reference>
<dbReference type="Proteomes" id="UP000315700">
    <property type="component" value="Chromosome"/>
</dbReference>
<keyword evidence="2" id="KW-1185">Reference proteome</keyword>
<gene>
    <name evidence="1" type="ORF">Pan44_11010</name>
</gene>